<dbReference type="Gene3D" id="1.10.3210.10">
    <property type="entry name" value="Hypothetical protein af1432"/>
    <property type="match status" value="1"/>
</dbReference>
<gene>
    <name evidence="1" type="ordered locus">HRM2_02570</name>
</gene>
<dbReference type="InterPro" id="IPR003607">
    <property type="entry name" value="HD/PDEase_dom"/>
</dbReference>
<dbReference type="KEGG" id="dat:HRM2_02570"/>
<reference evidence="1 2" key="1">
    <citation type="journal article" date="2009" name="Environ. Microbiol.">
        <title>Genome sequence of Desulfobacterium autotrophicum HRM2, a marine sulfate reducer oxidizing organic carbon completely to carbon dioxide.</title>
        <authorList>
            <person name="Strittmatter A.W."/>
            <person name="Liesegang H."/>
            <person name="Rabus R."/>
            <person name="Decker I."/>
            <person name="Amann J."/>
            <person name="Andres S."/>
            <person name="Henne A."/>
            <person name="Fricke W.F."/>
            <person name="Martinez-Arias R."/>
            <person name="Bartels D."/>
            <person name="Goesmann A."/>
            <person name="Krause L."/>
            <person name="Puehler A."/>
            <person name="Klenk H.P."/>
            <person name="Richter M."/>
            <person name="Schuler M."/>
            <person name="Gloeckner F.O."/>
            <person name="Meyerdierks A."/>
            <person name="Gottschalk G."/>
            <person name="Amann R."/>
        </authorList>
    </citation>
    <scope>NUCLEOTIDE SEQUENCE [LARGE SCALE GENOMIC DNA]</scope>
    <source>
        <strain evidence="2">ATCC 43914 / DSM 3382 / HRM2</strain>
    </source>
</reference>
<dbReference type="SUPFAM" id="SSF109604">
    <property type="entry name" value="HD-domain/PDEase-like"/>
    <property type="match status" value="1"/>
</dbReference>
<dbReference type="STRING" id="177437.HRM2_02570"/>
<dbReference type="RefSeq" id="WP_012662628.1">
    <property type="nucleotide sequence ID" value="NC_012108.1"/>
</dbReference>
<name>C0QFI3_DESAH</name>
<dbReference type="Proteomes" id="UP000000442">
    <property type="component" value="Chromosome"/>
</dbReference>
<organism evidence="1 2">
    <name type="scientific">Desulforapulum autotrophicum (strain ATCC 43914 / DSM 3382 / VKM B-1955 / HRM2)</name>
    <name type="common">Desulfobacterium autotrophicum</name>
    <dbReference type="NCBI Taxonomy" id="177437"/>
    <lineage>
        <taxon>Bacteria</taxon>
        <taxon>Pseudomonadati</taxon>
        <taxon>Thermodesulfobacteriota</taxon>
        <taxon>Desulfobacteria</taxon>
        <taxon>Desulfobacterales</taxon>
        <taxon>Desulfobacteraceae</taxon>
        <taxon>Desulforapulum</taxon>
    </lineage>
</organism>
<dbReference type="AlphaFoldDB" id="C0QFI3"/>
<accession>C0QFI3</accession>
<dbReference type="HOGENOM" id="CLU_1060607_0_0_7"/>
<evidence type="ECO:0008006" key="3">
    <source>
        <dbReference type="Google" id="ProtNLM"/>
    </source>
</evidence>
<evidence type="ECO:0000313" key="2">
    <source>
        <dbReference type="Proteomes" id="UP000000442"/>
    </source>
</evidence>
<evidence type="ECO:0000313" key="1">
    <source>
        <dbReference type="EMBL" id="ACN13379.1"/>
    </source>
</evidence>
<protein>
    <recommendedName>
        <fullName evidence="3">HD domain-containing protein</fullName>
    </recommendedName>
</protein>
<keyword evidence="2" id="KW-1185">Reference proteome</keyword>
<sequence>MKATYTDLRNMARKIVAALPRPAFCTLFQGEIARSKDLLHTHPLLTGLKTRIIPLLDDDFGHGMLHSELVAIDAGAIVQIEMGLSPGAPEMMRAMVLVQVAGLLHDIKRKEKKHAQKGALFAENLLTTEGFDLTALEIKIVCNAIGNHEAFQEKNIGLGKPVKSRNHRSDSGPESTTGLIPQLISDALYDADKFRWGPDNFTHTVWDMVVFAKIPLADFLKHFPGGMKKLAQIRNTFRTDTGKAYGPGFIDVGLETGKRLAARLRSDYSELFS</sequence>
<proteinExistence type="predicted"/>
<dbReference type="CDD" id="cd00077">
    <property type="entry name" value="HDc"/>
    <property type="match status" value="1"/>
</dbReference>
<dbReference type="eggNOG" id="COG1418">
    <property type="taxonomic scope" value="Bacteria"/>
</dbReference>
<dbReference type="OrthoDB" id="5448782at2"/>
<dbReference type="EMBL" id="CP001087">
    <property type="protein sequence ID" value="ACN13379.1"/>
    <property type="molecule type" value="Genomic_DNA"/>
</dbReference>